<keyword evidence="7" id="KW-0406">Ion transport</keyword>
<evidence type="ECO:0000256" key="12">
    <source>
        <dbReference type="RuleBase" id="RU003357"/>
    </source>
</evidence>
<dbReference type="SUPFAM" id="SSF56935">
    <property type="entry name" value="Porins"/>
    <property type="match status" value="1"/>
</dbReference>
<evidence type="ECO:0000313" key="17">
    <source>
        <dbReference type="Proteomes" id="UP001069090"/>
    </source>
</evidence>
<evidence type="ECO:0000256" key="13">
    <source>
        <dbReference type="SAM" id="SignalP"/>
    </source>
</evidence>
<dbReference type="PROSITE" id="PS52016">
    <property type="entry name" value="TONB_DEPENDENT_REC_3"/>
    <property type="match status" value="1"/>
</dbReference>
<evidence type="ECO:0000256" key="8">
    <source>
        <dbReference type="ARBA" id="ARBA00023077"/>
    </source>
</evidence>
<keyword evidence="8 12" id="KW-0798">TonB box</keyword>
<dbReference type="CDD" id="cd01347">
    <property type="entry name" value="ligand_gated_channel"/>
    <property type="match status" value="1"/>
</dbReference>
<evidence type="ECO:0000256" key="11">
    <source>
        <dbReference type="PROSITE-ProRule" id="PRU01360"/>
    </source>
</evidence>
<feature type="signal peptide" evidence="13">
    <location>
        <begin position="1"/>
        <end position="25"/>
    </location>
</feature>
<keyword evidence="4" id="KW-0410">Iron transport</keyword>
<keyword evidence="13" id="KW-0732">Signal</keyword>
<comment type="similarity">
    <text evidence="11 12">Belongs to the TonB-dependent receptor family.</text>
</comment>
<keyword evidence="9 11" id="KW-0472">Membrane</keyword>
<dbReference type="Proteomes" id="UP001069090">
    <property type="component" value="Unassembled WGS sequence"/>
</dbReference>
<evidence type="ECO:0000259" key="14">
    <source>
        <dbReference type="Pfam" id="PF00593"/>
    </source>
</evidence>
<keyword evidence="2 11" id="KW-0813">Transport</keyword>
<keyword evidence="6" id="KW-0408">Iron</keyword>
<evidence type="ECO:0000256" key="5">
    <source>
        <dbReference type="ARBA" id="ARBA00022692"/>
    </source>
</evidence>
<gene>
    <name evidence="16" type="ORF">O0V09_06020</name>
</gene>
<evidence type="ECO:0000313" key="16">
    <source>
        <dbReference type="EMBL" id="MCZ0864748.1"/>
    </source>
</evidence>
<reference evidence="16 17" key="1">
    <citation type="submission" date="2022-12" db="EMBL/GenBank/DDBJ databases">
        <title>Dasania phycosphaerae sp. nov., isolated from particulate material of the south coast of Korea.</title>
        <authorList>
            <person name="Jiang Y."/>
        </authorList>
    </citation>
    <scope>NUCLEOTIDE SEQUENCE [LARGE SCALE GENOMIC DNA]</scope>
    <source>
        <strain evidence="16 17">GY-19</strain>
    </source>
</reference>
<dbReference type="RefSeq" id="WP_258330903.1">
    <property type="nucleotide sequence ID" value="NZ_JAPTGG010000004.1"/>
</dbReference>
<keyword evidence="5 11" id="KW-0812">Transmembrane</keyword>
<evidence type="ECO:0000256" key="4">
    <source>
        <dbReference type="ARBA" id="ARBA00022496"/>
    </source>
</evidence>
<evidence type="ECO:0000256" key="1">
    <source>
        <dbReference type="ARBA" id="ARBA00004571"/>
    </source>
</evidence>
<dbReference type="Gene3D" id="2.40.170.20">
    <property type="entry name" value="TonB-dependent receptor, beta-barrel domain"/>
    <property type="match status" value="1"/>
</dbReference>
<dbReference type="GO" id="GO:0009279">
    <property type="term" value="C:cell outer membrane"/>
    <property type="evidence" value="ECO:0007669"/>
    <property type="project" value="UniProtKB-SubCell"/>
</dbReference>
<name>A0A9J6RK12_9GAMM</name>
<comment type="caution">
    <text evidence="16">The sequence shown here is derived from an EMBL/GenBank/DDBJ whole genome shotgun (WGS) entry which is preliminary data.</text>
</comment>
<dbReference type="Pfam" id="PF00593">
    <property type="entry name" value="TonB_dep_Rec_b-barrel"/>
    <property type="match status" value="1"/>
</dbReference>
<evidence type="ECO:0000256" key="3">
    <source>
        <dbReference type="ARBA" id="ARBA00022452"/>
    </source>
</evidence>
<keyword evidence="16" id="KW-0675">Receptor</keyword>
<evidence type="ECO:0000256" key="6">
    <source>
        <dbReference type="ARBA" id="ARBA00023004"/>
    </source>
</evidence>
<keyword evidence="17" id="KW-1185">Reference proteome</keyword>
<feature type="domain" description="TonB-dependent receptor plug" evidence="15">
    <location>
        <begin position="43"/>
        <end position="157"/>
    </location>
</feature>
<keyword evidence="3 11" id="KW-1134">Transmembrane beta strand</keyword>
<keyword evidence="10 11" id="KW-0998">Cell outer membrane</keyword>
<dbReference type="InterPro" id="IPR012910">
    <property type="entry name" value="Plug_dom"/>
</dbReference>
<evidence type="ECO:0000259" key="15">
    <source>
        <dbReference type="Pfam" id="PF07715"/>
    </source>
</evidence>
<accession>A0A9J6RK12</accession>
<feature type="chain" id="PRO_5039892860" evidence="13">
    <location>
        <begin position="26"/>
        <end position="761"/>
    </location>
</feature>
<dbReference type="EMBL" id="JAPTGG010000004">
    <property type="protein sequence ID" value="MCZ0864748.1"/>
    <property type="molecule type" value="Genomic_DNA"/>
</dbReference>
<dbReference type="InterPro" id="IPR039426">
    <property type="entry name" value="TonB-dep_rcpt-like"/>
</dbReference>
<dbReference type="InterPro" id="IPR000531">
    <property type="entry name" value="Beta-barrel_TonB"/>
</dbReference>
<evidence type="ECO:0000256" key="2">
    <source>
        <dbReference type="ARBA" id="ARBA00022448"/>
    </source>
</evidence>
<evidence type="ECO:0000256" key="9">
    <source>
        <dbReference type="ARBA" id="ARBA00023136"/>
    </source>
</evidence>
<comment type="subcellular location">
    <subcellularLocation>
        <location evidence="1 11">Cell outer membrane</location>
        <topology evidence="1 11">Multi-pass membrane protein</topology>
    </subcellularLocation>
</comment>
<sequence>MHKLNVSKALLPTLIAAAASSVSYGAPALEEVMVTATKRSASIQDIPLSISAVSGESLAAAGIQDFDDLIGSVPSLSMKSSGPGRTKLNIRGISAATGFAPTVSYYIDEMPISSISSGSSTSFAQTVISPKLFDLDRVEVLRGPQGTLFGSSSMGGTVRLITGQPNLAENEGKIAGEVSSTKDGGLNQTLNGMYNHVFTDKLALRVVGSITDNSGYIDRVYDDGAGNSGKVDDVNTEETESLRASLRYQLTDDTYIQPAYFNQTMEMDGKPNYDGPGSDDSQIRPFNAAEPFEDEFTMTSLTINSDFDGVNLLINLSKMDREFINSEDMTDAVEALSGGFSYSSPTAAAFVDETVSLKDETFEVRLSSNGDSNFQWVAGIYNKDAEVNSDYVMQRGFEYVTNNGLANTNDRSTYDESAIFGEINYTFAEQFTLTLGLRSLDYDFAQHKEDWGLVYGDTTLSEANLLDVNNSDEETNYRVTLAWDFSDAGQVFVTSSDATRPGGGNRSIPRSTDSADVLAFACNNDLNDLGISGNPTSYAGDKVENLELGLKLDPSDRLRVNASVYHLKWTDIQQRVNTSGACGFNFTANVGEAVSQGIEAEVNFAVLDNLTINAGISYTDAEFTEDTPAAGIMDGDQLADVPEITANLSIDWSMPLEQGEMFVLAGVSYVDDSLEIAGDKNTDVTAFTIESGNVKPSYTIVDLRVGYNSGKNWEAAFFVDNLTDEEAIFTYNDAIVFNLPNYDRTVRNRPRTMGVSASYNF</sequence>
<dbReference type="AlphaFoldDB" id="A0A9J6RK12"/>
<evidence type="ECO:0000256" key="10">
    <source>
        <dbReference type="ARBA" id="ARBA00023237"/>
    </source>
</evidence>
<dbReference type="Pfam" id="PF07715">
    <property type="entry name" value="Plug"/>
    <property type="match status" value="1"/>
</dbReference>
<dbReference type="PANTHER" id="PTHR32552">
    <property type="entry name" value="FERRICHROME IRON RECEPTOR-RELATED"/>
    <property type="match status" value="1"/>
</dbReference>
<dbReference type="InterPro" id="IPR036942">
    <property type="entry name" value="Beta-barrel_TonB_sf"/>
</dbReference>
<proteinExistence type="inferred from homology"/>
<dbReference type="GO" id="GO:0006826">
    <property type="term" value="P:iron ion transport"/>
    <property type="evidence" value="ECO:0007669"/>
    <property type="project" value="UniProtKB-KW"/>
</dbReference>
<evidence type="ECO:0000256" key="7">
    <source>
        <dbReference type="ARBA" id="ARBA00023065"/>
    </source>
</evidence>
<dbReference type="PANTHER" id="PTHR32552:SF81">
    <property type="entry name" value="TONB-DEPENDENT OUTER MEMBRANE RECEPTOR"/>
    <property type="match status" value="1"/>
</dbReference>
<organism evidence="16 17">
    <name type="scientific">Dasania phycosphaerae</name>
    <dbReference type="NCBI Taxonomy" id="2950436"/>
    <lineage>
        <taxon>Bacteria</taxon>
        <taxon>Pseudomonadati</taxon>
        <taxon>Pseudomonadota</taxon>
        <taxon>Gammaproteobacteria</taxon>
        <taxon>Cellvibrionales</taxon>
        <taxon>Spongiibacteraceae</taxon>
        <taxon>Dasania</taxon>
    </lineage>
</organism>
<feature type="domain" description="TonB-dependent receptor-like beta-barrel" evidence="14">
    <location>
        <begin position="249"/>
        <end position="722"/>
    </location>
</feature>
<protein>
    <submittedName>
        <fullName evidence="16">TonB-dependent receptor</fullName>
    </submittedName>
</protein>